<evidence type="ECO:0000256" key="5">
    <source>
        <dbReference type="SAM" id="MobiDB-lite"/>
    </source>
</evidence>
<dbReference type="GO" id="GO:0048027">
    <property type="term" value="F:mRNA 5'-UTR binding"/>
    <property type="evidence" value="ECO:0007669"/>
    <property type="project" value="UniProtKB-UniRule"/>
</dbReference>
<dbReference type="HAMAP" id="MF_00167">
    <property type="entry name" value="CsrA"/>
    <property type="match status" value="1"/>
</dbReference>
<feature type="compositionally biased region" description="Polar residues" evidence="5">
    <location>
        <begin position="71"/>
        <end position="82"/>
    </location>
</feature>
<dbReference type="GO" id="GO:0045947">
    <property type="term" value="P:negative regulation of translational initiation"/>
    <property type="evidence" value="ECO:0007669"/>
    <property type="project" value="UniProtKB-UniRule"/>
</dbReference>
<reference evidence="6 7" key="1">
    <citation type="submission" date="2019-02" db="EMBL/GenBank/DDBJ databases">
        <title>Deep-cultivation of Planctomycetes and their phenomic and genomic characterization uncovers novel biology.</title>
        <authorList>
            <person name="Wiegand S."/>
            <person name="Jogler M."/>
            <person name="Boedeker C."/>
            <person name="Pinto D."/>
            <person name="Vollmers J."/>
            <person name="Rivas-Marin E."/>
            <person name="Kohn T."/>
            <person name="Peeters S.H."/>
            <person name="Heuer A."/>
            <person name="Rast P."/>
            <person name="Oberbeckmann S."/>
            <person name="Bunk B."/>
            <person name="Jeske O."/>
            <person name="Meyerdierks A."/>
            <person name="Storesund J.E."/>
            <person name="Kallscheuer N."/>
            <person name="Luecker S."/>
            <person name="Lage O.M."/>
            <person name="Pohl T."/>
            <person name="Merkel B.J."/>
            <person name="Hornburger P."/>
            <person name="Mueller R.-W."/>
            <person name="Bruemmer F."/>
            <person name="Labrenz M."/>
            <person name="Spormann A.M."/>
            <person name="Op Den Camp H."/>
            <person name="Overmann J."/>
            <person name="Amann R."/>
            <person name="Jetten M.S.M."/>
            <person name="Mascher T."/>
            <person name="Medema M.H."/>
            <person name="Devos D.P."/>
            <person name="Kaster A.-K."/>
            <person name="Ovreas L."/>
            <person name="Rohde M."/>
            <person name="Galperin M.Y."/>
            <person name="Jogler C."/>
        </authorList>
    </citation>
    <scope>NUCLEOTIDE SEQUENCE [LARGE SCALE GENOMIC DNA]</scope>
    <source>
        <strain evidence="6 7">Enr8</strain>
    </source>
</reference>
<dbReference type="PANTHER" id="PTHR34984">
    <property type="entry name" value="CARBON STORAGE REGULATOR"/>
    <property type="match status" value="1"/>
</dbReference>
<dbReference type="AlphaFoldDB" id="A0A5C5V140"/>
<comment type="subunit">
    <text evidence="4">Homodimer; the beta-strands of each monomer intercalate to form a hydrophobic core, while the alpha-helices form wings that extend away from the core.</text>
</comment>
<keyword evidence="7" id="KW-1185">Reference proteome</keyword>
<dbReference type="GO" id="GO:0006109">
    <property type="term" value="P:regulation of carbohydrate metabolic process"/>
    <property type="evidence" value="ECO:0007669"/>
    <property type="project" value="InterPro"/>
</dbReference>
<evidence type="ECO:0000256" key="3">
    <source>
        <dbReference type="ARBA" id="ARBA00022884"/>
    </source>
</evidence>
<keyword evidence="2 4" id="KW-0810">Translation regulation</keyword>
<keyword evidence="3 4" id="KW-0694">RNA-binding</keyword>
<gene>
    <name evidence="4" type="primary">csrA</name>
    <name evidence="6" type="ORF">Enr8_34390</name>
</gene>
<dbReference type="EMBL" id="SJPF01000004">
    <property type="protein sequence ID" value="TWT31517.1"/>
    <property type="molecule type" value="Genomic_DNA"/>
</dbReference>
<dbReference type="SUPFAM" id="SSF117130">
    <property type="entry name" value="CsrA-like"/>
    <property type="match status" value="1"/>
</dbReference>
<evidence type="ECO:0000256" key="1">
    <source>
        <dbReference type="ARBA" id="ARBA00022490"/>
    </source>
</evidence>
<organism evidence="6 7">
    <name type="scientific">Blastopirellula retiformator</name>
    <dbReference type="NCBI Taxonomy" id="2527970"/>
    <lineage>
        <taxon>Bacteria</taxon>
        <taxon>Pseudomonadati</taxon>
        <taxon>Planctomycetota</taxon>
        <taxon>Planctomycetia</taxon>
        <taxon>Pirellulales</taxon>
        <taxon>Pirellulaceae</taxon>
        <taxon>Blastopirellula</taxon>
    </lineage>
</organism>
<dbReference type="RefSeq" id="WP_146433694.1">
    <property type="nucleotide sequence ID" value="NZ_SJPF01000004.1"/>
</dbReference>
<comment type="caution">
    <text evidence="6">The sequence shown here is derived from an EMBL/GenBank/DDBJ whole genome shotgun (WGS) entry which is preliminary data.</text>
</comment>
<feature type="region of interest" description="Disordered" evidence="5">
    <location>
        <begin position="94"/>
        <end position="122"/>
    </location>
</feature>
<comment type="subcellular location">
    <subcellularLocation>
        <location evidence="4">Cytoplasm</location>
    </subcellularLocation>
</comment>
<comment type="similarity">
    <text evidence="4">Belongs to the CsrA/RsmA family.</text>
</comment>
<feature type="compositionally biased region" description="Low complexity" evidence="5">
    <location>
        <begin position="57"/>
        <end position="70"/>
    </location>
</feature>
<dbReference type="GO" id="GO:0006402">
    <property type="term" value="P:mRNA catabolic process"/>
    <property type="evidence" value="ECO:0007669"/>
    <property type="project" value="InterPro"/>
</dbReference>
<dbReference type="GO" id="GO:0005829">
    <property type="term" value="C:cytosol"/>
    <property type="evidence" value="ECO:0007669"/>
    <property type="project" value="TreeGrafter"/>
</dbReference>
<evidence type="ECO:0000313" key="6">
    <source>
        <dbReference type="EMBL" id="TWT31517.1"/>
    </source>
</evidence>
<sequence length="122" mass="13769">MLVLTRKQQEKIQIGDDVVITILKVKGNSIRVGIEAPKDVRVVRGELPKTETEVADADQSAAAQPSEDSQTGLNPFLSTQQNGDDYRVLSFRISAEEPQQEPQQFERPKARLQTMREYMANR</sequence>
<proteinExistence type="inferred from homology"/>
<dbReference type="OrthoDB" id="281998at2"/>
<dbReference type="Proteomes" id="UP000318878">
    <property type="component" value="Unassembled WGS sequence"/>
</dbReference>
<dbReference type="GO" id="GO:1902208">
    <property type="term" value="P:regulation of bacterial-type flagellum assembly"/>
    <property type="evidence" value="ECO:0007669"/>
    <property type="project" value="UniProtKB-UniRule"/>
</dbReference>
<accession>A0A5C5V140</accession>
<dbReference type="PANTHER" id="PTHR34984:SF1">
    <property type="entry name" value="CARBON STORAGE REGULATOR"/>
    <property type="match status" value="1"/>
</dbReference>
<keyword evidence="1 4" id="KW-0963">Cytoplasm</keyword>
<dbReference type="Gene3D" id="2.60.40.4380">
    <property type="entry name" value="Translational regulator CsrA"/>
    <property type="match status" value="1"/>
</dbReference>
<protein>
    <recommendedName>
        <fullName evidence="4">Translational regulator CsrA</fullName>
    </recommendedName>
</protein>
<dbReference type="GO" id="GO:0044781">
    <property type="term" value="P:bacterial-type flagellum organization"/>
    <property type="evidence" value="ECO:0007669"/>
    <property type="project" value="UniProtKB-KW"/>
</dbReference>
<evidence type="ECO:0000256" key="2">
    <source>
        <dbReference type="ARBA" id="ARBA00022845"/>
    </source>
</evidence>
<name>A0A5C5V140_9BACT</name>
<evidence type="ECO:0000313" key="7">
    <source>
        <dbReference type="Proteomes" id="UP000318878"/>
    </source>
</evidence>
<dbReference type="InterPro" id="IPR036107">
    <property type="entry name" value="CsrA_sf"/>
</dbReference>
<comment type="function">
    <text evidence="4">A translational regulator that binds mRNA to regulate translation initiation and/or mRNA stability. Usually binds in the 5'-UTR at or near the Shine-Dalgarno sequence preventing ribosome-binding, thus repressing translation. Its main target seems to be the major flagellin gene, while its function is anatagonized by FliW.</text>
</comment>
<dbReference type="Pfam" id="PF02599">
    <property type="entry name" value="CsrA"/>
    <property type="match status" value="1"/>
</dbReference>
<dbReference type="InterPro" id="IPR003751">
    <property type="entry name" value="CsrA"/>
</dbReference>
<feature type="region of interest" description="Disordered" evidence="5">
    <location>
        <begin position="50"/>
        <end position="82"/>
    </location>
</feature>
<evidence type="ECO:0000256" key="4">
    <source>
        <dbReference type="HAMAP-Rule" id="MF_00167"/>
    </source>
</evidence>
<keyword evidence="4" id="KW-1005">Bacterial flagellum biogenesis</keyword>
<keyword evidence="4" id="KW-0678">Repressor</keyword>